<organism evidence="2 4">
    <name type="scientific">Burkholderia gladioli</name>
    <name type="common">Pseudomonas marginata</name>
    <name type="synonym">Phytomonas marginata</name>
    <dbReference type="NCBI Taxonomy" id="28095"/>
    <lineage>
        <taxon>Bacteria</taxon>
        <taxon>Pseudomonadati</taxon>
        <taxon>Pseudomonadota</taxon>
        <taxon>Betaproteobacteria</taxon>
        <taxon>Burkholderiales</taxon>
        <taxon>Burkholderiaceae</taxon>
        <taxon>Burkholderia</taxon>
    </lineage>
</organism>
<dbReference type="RefSeq" id="WP_025102184.1">
    <property type="nucleotide sequence ID" value="NZ_CADEPW010000003.1"/>
</dbReference>
<dbReference type="KEGG" id="bgo:BM43_4684"/>
<keyword evidence="1" id="KW-0732">Signal</keyword>
<protein>
    <recommendedName>
        <fullName evidence="5">Lipoprotein</fullName>
    </recommendedName>
</protein>
<evidence type="ECO:0000313" key="3">
    <source>
        <dbReference type="EMBL" id="UWX72734.1"/>
    </source>
</evidence>
<accession>A0AAP1Y353</accession>
<dbReference type="Proteomes" id="UP001059745">
    <property type="component" value="Chromosome 2"/>
</dbReference>
<dbReference type="EMBL" id="JPGG01000016">
    <property type="protein sequence ID" value="KGC13088.1"/>
    <property type="molecule type" value="Genomic_DNA"/>
</dbReference>
<name>A0AAP1Y353_BURGA</name>
<feature type="signal peptide" evidence="1">
    <location>
        <begin position="1"/>
        <end position="22"/>
    </location>
</feature>
<evidence type="ECO:0000313" key="4">
    <source>
        <dbReference type="Proteomes" id="UP000029590"/>
    </source>
</evidence>
<dbReference type="AlphaFoldDB" id="A0AAP1Y353"/>
<gene>
    <name evidence="2" type="ORF">DM48_3090</name>
    <name evidence="3" type="ORF">NYZ96_30425</name>
</gene>
<reference evidence="2 4" key="1">
    <citation type="submission" date="2014-04" db="EMBL/GenBank/DDBJ databases">
        <authorList>
            <person name="Bishop-Lilly K.A."/>
            <person name="Broomall S.M."/>
            <person name="Chain P.S."/>
            <person name="Chertkov O."/>
            <person name="Coyne S.R."/>
            <person name="Daligault H.E."/>
            <person name="Davenport K.W."/>
            <person name="Erkkila T."/>
            <person name="Frey K.G."/>
            <person name="Gibbons H.S."/>
            <person name="Gu W."/>
            <person name="Jaissle J."/>
            <person name="Johnson S.L."/>
            <person name="Koroleva G.I."/>
            <person name="Ladner J.T."/>
            <person name="Lo C.-C."/>
            <person name="Minogue T.D."/>
            <person name="Munk C."/>
            <person name="Palacios G.F."/>
            <person name="Redden C.L."/>
            <person name="Rosenzweig C.N."/>
            <person name="Scholz M.B."/>
            <person name="Teshima H."/>
            <person name="Xu Y."/>
        </authorList>
    </citation>
    <scope>NUCLEOTIDE SEQUENCE [LARGE SCALE GENOMIC DNA]</scope>
    <source>
        <strain evidence="2">Gladioli</strain>
        <strain evidence="4">gladioli</strain>
    </source>
</reference>
<sequence>MKGLRFAVASIVFGIAANLALAASPAPAPVPQFDNFPAPAWHGKVAATTIQSEQDHRFAARLRELSGKKPNFAGHYALSSWGCGASCTMTVAVDARTGETVWLPFTVCCWDVDIDQPIEFRRNSKLVIVHGSRNETGNGTYYYLFDQNRFTLLRGDEQRVKPGS</sequence>
<evidence type="ECO:0008006" key="5">
    <source>
        <dbReference type="Google" id="ProtNLM"/>
    </source>
</evidence>
<feature type="chain" id="PRO_5043284626" description="Lipoprotein" evidence="1">
    <location>
        <begin position="23"/>
        <end position="164"/>
    </location>
</feature>
<reference evidence="3" key="2">
    <citation type="submission" date="2022-09" db="EMBL/GenBank/DDBJ databases">
        <title>Genomic of Burkholderia gladioli.</title>
        <authorList>
            <person name="Wu H."/>
        </authorList>
    </citation>
    <scope>NUCLEOTIDE SEQUENCE</scope>
    <source>
        <strain evidence="3">ZN-S4</strain>
    </source>
</reference>
<evidence type="ECO:0000313" key="2">
    <source>
        <dbReference type="EMBL" id="KGC13088.1"/>
    </source>
</evidence>
<evidence type="ECO:0000256" key="1">
    <source>
        <dbReference type="SAM" id="SignalP"/>
    </source>
</evidence>
<dbReference type="EMBL" id="CP104215">
    <property type="protein sequence ID" value="UWX72734.1"/>
    <property type="molecule type" value="Genomic_DNA"/>
</dbReference>
<proteinExistence type="predicted"/>
<dbReference type="Proteomes" id="UP000029590">
    <property type="component" value="Unassembled WGS sequence"/>
</dbReference>